<evidence type="ECO:0000256" key="1">
    <source>
        <dbReference type="ARBA" id="ARBA00001946"/>
    </source>
</evidence>
<keyword evidence="4" id="KW-0479">Metal-binding</keyword>
<comment type="cofactor">
    <cofactor evidence="1">
        <name>Mg(2+)</name>
        <dbReference type="ChEBI" id="CHEBI:18420"/>
    </cofactor>
</comment>
<evidence type="ECO:0000256" key="6">
    <source>
        <dbReference type="RuleBase" id="RU004466"/>
    </source>
</evidence>
<proteinExistence type="inferred from homology"/>
<evidence type="ECO:0000313" key="8">
    <source>
        <dbReference type="Proteomes" id="UP000620064"/>
    </source>
</evidence>
<keyword evidence="8" id="KW-1185">Reference proteome</keyword>
<evidence type="ECO:0000256" key="4">
    <source>
        <dbReference type="ARBA" id="ARBA00022723"/>
    </source>
</evidence>
<dbReference type="SFLD" id="SFLDG01017">
    <property type="entry name" value="Polyprenyl_Transferase_Like"/>
    <property type="match status" value="1"/>
</dbReference>
<evidence type="ECO:0000313" key="7">
    <source>
        <dbReference type="EMBL" id="GGP06416.1"/>
    </source>
</evidence>
<dbReference type="EMBL" id="BMLV01000007">
    <property type="protein sequence ID" value="GGP06416.1"/>
    <property type="molecule type" value="Genomic_DNA"/>
</dbReference>
<gene>
    <name evidence="7" type="ORF">GCM10010992_26330</name>
</gene>
<dbReference type="RefSeq" id="WP_188618604.1">
    <property type="nucleotide sequence ID" value="NZ_BMLV01000007.1"/>
</dbReference>
<dbReference type="CDD" id="cd00685">
    <property type="entry name" value="Trans_IPPS_HT"/>
    <property type="match status" value="1"/>
</dbReference>
<dbReference type="PROSITE" id="PS00444">
    <property type="entry name" value="POLYPRENYL_SYNTHASE_2"/>
    <property type="match status" value="1"/>
</dbReference>
<dbReference type="InterPro" id="IPR008949">
    <property type="entry name" value="Isoprenoid_synthase_dom_sf"/>
</dbReference>
<evidence type="ECO:0000256" key="5">
    <source>
        <dbReference type="ARBA" id="ARBA00022842"/>
    </source>
</evidence>
<keyword evidence="3 6" id="KW-0808">Transferase</keyword>
<keyword evidence="5" id="KW-0460">Magnesium</keyword>
<dbReference type="Proteomes" id="UP000620064">
    <property type="component" value="Unassembled WGS sequence"/>
</dbReference>
<dbReference type="InterPro" id="IPR033749">
    <property type="entry name" value="Polyprenyl_synt_CS"/>
</dbReference>
<comment type="similarity">
    <text evidence="2 6">Belongs to the FPP/GGPP synthase family.</text>
</comment>
<dbReference type="Gene3D" id="1.10.600.10">
    <property type="entry name" value="Farnesyl Diphosphate Synthase"/>
    <property type="match status" value="1"/>
</dbReference>
<dbReference type="SFLD" id="SFLDS00005">
    <property type="entry name" value="Isoprenoid_Synthase_Type_I"/>
    <property type="match status" value="1"/>
</dbReference>
<dbReference type="Pfam" id="PF00348">
    <property type="entry name" value="polyprenyl_synt"/>
    <property type="match status" value="1"/>
</dbReference>
<dbReference type="PANTHER" id="PTHR12001:SF85">
    <property type="entry name" value="SHORT CHAIN ISOPRENYL DIPHOSPHATE SYNTHASE"/>
    <property type="match status" value="1"/>
</dbReference>
<evidence type="ECO:0000256" key="2">
    <source>
        <dbReference type="ARBA" id="ARBA00006706"/>
    </source>
</evidence>
<dbReference type="SUPFAM" id="SSF48576">
    <property type="entry name" value="Terpenoid synthases"/>
    <property type="match status" value="1"/>
</dbReference>
<organism evidence="7 8">
    <name type="scientific">Cloacibacterium rupense</name>
    <dbReference type="NCBI Taxonomy" id="517423"/>
    <lineage>
        <taxon>Bacteria</taxon>
        <taxon>Pseudomonadati</taxon>
        <taxon>Bacteroidota</taxon>
        <taxon>Flavobacteriia</taxon>
        <taxon>Flavobacteriales</taxon>
        <taxon>Weeksellaceae</taxon>
    </lineage>
</organism>
<comment type="caution">
    <text evidence="7">The sequence shown here is derived from an EMBL/GenBank/DDBJ whole genome shotgun (WGS) entry which is preliminary data.</text>
</comment>
<sequence length="323" mass="37367">MNFLENYQQIIAKAIQKHTFKNKPAELYQPMNYIIGNAGKRLRPIMVLMACDLFNGNTEKAIKPALAIEYFHNFTLIHDDIMDEAPLRRNNPTIHTLHGINVGILSGDALLIKAYQFFEDLEPELFKKCIQIFSQTGAVLCEGQQMDVNFETMENVTYDDYIEMITNKTGVLSAASFKIGALIADASEEEAEHLYNFGKHIGIAFQIMDDYLDVFGDVEQFGKKHAGDIFENKKTILYLLAMEHATEEEKKELNFWYSKKTENVDKVYSVEKIFRRAKVDEKVLRLIHKHNEIGHDYLSKINLPEEKKKPFKELANYLLRRES</sequence>
<reference evidence="8" key="1">
    <citation type="journal article" date="2019" name="Int. J. Syst. Evol. Microbiol.">
        <title>The Global Catalogue of Microorganisms (GCM) 10K type strain sequencing project: providing services to taxonomists for standard genome sequencing and annotation.</title>
        <authorList>
            <consortium name="The Broad Institute Genomics Platform"/>
            <consortium name="The Broad Institute Genome Sequencing Center for Infectious Disease"/>
            <person name="Wu L."/>
            <person name="Ma J."/>
        </authorList>
    </citation>
    <scope>NUCLEOTIDE SEQUENCE [LARGE SCALE GENOMIC DNA]</scope>
    <source>
        <strain evidence="8">CGMCC 1.7656</strain>
    </source>
</reference>
<protein>
    <submittedName>
        <fullName evidence="7">Isoprenyl synthetase</fullName>
    </submittedName>
</protein>
<evidence type="ECO:0000256" key="3">
    <source>
        <dbReference type="ARBA" id="ARBA00022679"/>
    </source>
</evidence>
<dbReference type="InterPro" id="IPR000092">
    <property type="entry name" value="Polyprenyl_synt"/>
</dbReference>
<accession>A0ABQ2NN48</accession>
<name>A0ABQ2NN48_9FLAO</name>
<dbReference type="PANTHER" id="PTHR12001">
    <property type="entry name" value="GERANYLGERANYL PYROPHOSPHATE SYNTHASE"/>
    <property type="match status" value="1"/>
</dbReference>